<feature type="transmembrane region" description="Helical" evidence="7">
    <location>
        <begin position="207"/>
        <end position="226"/>
    </location>
</feature>
<organism evidence="9 10">
    <name type="scientific">Cryomorpha ignava</name>
    <dbReference type="NCBI Taxonomy" id="101383"/>
    <lineage>
        <taxon>Bacteria</taxon>
        <taxon>Pseudomonadati</taxon>
        <taxon>Bacteroidota</taxon>
        <taxon>Flavobacteriia</taxon>
        <taxon>Flavobacteriales</taxon>
        <taxon>Cryomorphaceae</taxon>
        <taxon>Cryomorpha</taxon>
    </lineage>
</organism>
<dbReference type="SMART" id="SM01160">
    <property type="entry name" value="DUF1751"/>
    <property type="match status" value="1"/>
</dbReference>
<keyword evidence="5 7" id="KW-1133">Transmembrane helix</keyword>
<comment type="caution">
    <text evidence="9">The sequence shown here is derived from an EMBL/GenBank/DDBJ whole genome shotgun (WGS) entry which is preliminary data.</text>
</comment>
<accession>A0A7K3WUD4</accession>
<keyword evidence="10" id="KW-1185">Reference proteome</keyword>
<evidence type="ECO:0000256" key="1">
    <source>
        <dbReference type="ARBA" id="ARBA00004141"/>
    </source>
</evidence>
<dbReference type="Proteomes" id="UP000486602">
    <property type="component" value="Unassembled WGS sequence"/>
</dbReference>
<comment type="subcellular location">
    <subcellularLocation>
        <location evidence="1">Membrane</location>
        <topology evidence="1">Multi-pass membrane protein</topology>
    </subcellularLocation>
</comment>
<evidence type="ECO:0000313" key="10">
    <source>
        <dbReference type="Proteomes" id="UP000486602"/>
    </source>
</evidence>
<evidence type="ECO:0000259" key="8">
    <source>
        <dbReference type="Pfam" id="PF01694"/>
    </source>
</evidence>
<feature type="transmembrane region" description="Helical" evidence="7">
    <location>
        <begin position="7"/>
        <end position="25"/>
    </location>
</feature>
<dbReference type="InterPro" id="IPR022764">
    <property type="entry name" value="Peptidase_S54_rhomboid_dom"/>
</dbReference>
<dbReference type="Gene3D" id="1.20.1540.10">
    <property type="entry name" value="Rhomboid-like"/>
    <property type="match status" value="1"/>
</dbReference>
<dbReference type="GO" id="GO:0006508">
    <property type="term" value="P:proteolysis"/>
    <property type="evidence" value="ECO:0007669"/>
    <property type="project" value="UniProtKB-KW"/>
</dbReference>
<dbReference type="PANTHER" id="PTHR43731:SF14">
    <property type="entry name" value="PRESENILIN-ASSOCIATED RHOMBOID-LIKE PROTEIN, MITOCHONDRIAL"/>
    <property type="match status" value="1"/>
</dbReference>
<feature type="transmembrane region" description="Helical" evidence="7">
    <location>
        <begin position="142"/>
        <end position="164"/>
    </location>
</feature>
<keyword evidence="9" id="KW-0645">Protease</keyword>
<feature type="transmembrane region" description="Helical" evidence="7">
    <location>
        <begin position="45"/>
        <end position="68"/>
    </location>
</feature>
<keyword evidence="6 7" id="KW-0472">Membrane</keyword>
<feature type="transmembrane region" description="Helical" evidence="7">
    <location>
        <begin position="80"/>
        <end position="103"/>
    </location>
</feature>
<evidence type="ECO:0000256" key="2">
    <source>
        <dbReference type="ARBA" id="ARBA00009045"/>
    </source>
</evidence>
<dbReference type="PANTHER" id="PTHR43731">
    <property type="entry name" value="RHOMBOID PROTEASE"/>
    <property type="match status" value="1"/>
</dbReference>
<dbReference type="SUPFAM" id="SSF144091">
    <property type="entry name" value="Rhomboid-like"/>
    <property type="match status" value="1"/>
</dbReference>
<dbReference type="GO" id="GO:0016020">
    <property type="term" value="C:membrane"/>
    <property type="evidence" value="ECO:0007669"/>
    <property type="project" value="UniProtKB-SubCell"/>
</dbReference>
<sequence>MPTVVKNLLIINGLFFLGTVAYEPLTKLFGAYYYDSPYFHPWQIVTHMFMHGGFMHILFNMFALWMFGTAIERVWGPKKFLIYYLITGFGAFVLHYAVIAWQVNGLVEQLGPQAIETIKTQGIQLWAEGKNYTDPLMAQLNAFYNIPVVGASGAVFGILLAFGMMFPDVRLMLLFFPVPIKAKYFVIGYGAIELFSGIANRPGDNTAHFAHLGGMLFGFILIKLWGKNDNSYRQN</sequence>
<feature type="transmembrane region" description="Helical" evidence="7">
    <location>
        <begin position="171"/>
        <end position="192"/>
    </location>
</feature>
<evidence type="ECO:0000256" key="4">
    <source>
        <dbReference type="ARBA" id="ARBA00022801"/>
    </source>
</evidence>
<keyword evidence="4" id="KW-0378">Hydrolase</keyword>
<dbReference type="Pfam" id="PF01694">
    <property type="entry name" value="Rhomboid"/>
    <property type="match status" value="1"/>
</dbReference>
<feature type="domain" description="Peptidase S54 rhomboid" evidence="8">
    <location>
        <begin position="41"/>
        <end position="224"/>
    </location>
</feature>
<protein>
    <submittedName>
        <fullName evidence="9">Rhomboid family intramembrane serine protease</fullName>
    </submittedName>
</protein>
<comment type="similarity">
    <text evidence="2">Belongs to the peptidase S54 family.</text>
</comment>
<evidence type="ECO:0000313" key="9">
    <source>
        <dbReference type="EMBL" id="NEN24651.1"/>
    </source>
</evidence>
<dbReference type="EMBL" id="JAAGVY010000030">
    <property type="protein sequence ID" value="NEN24651.1"/>
    <property type="molecule type" value="Genomic_DNA"/>
</dbReference>
<gene>
    <name evidence="9" type="ORF">G3O08_14180</name>
</gene>
<keyword evidence="3 7" id="KW-0812">Transmembrane</keyword>
<reference evidence="9 10" key="1">
    <citation type="submission" date="2020-02" db="EMBL/GenBank/DDBJ databases">
        <title>Out from the shadows clarifying the taxonomy of the family Cryomorphaceae and related taxa by utilizing the GTDB taxonomic framework.</title>
        <authorList>
            <person name="Bowman J.P."/>
        </authorList>
    </citation>
    <scope>NUCLEOTIDE SEQUENCE [LARGE SCALE GENOMIC DNA]</scope>
    <source>
        <strain evidence="9 10">QSSC 1-22</strain>
    </source>
</reference>
<name>A0A7K3WUD4_9FLAO</name>
<evidence type="ECO:0000256" key="3">
    <source>
        <dbReference type="ARBA" id="ARBA00022692"/>
    </source>
</evidence>
<proteinExistence type="inferred from homology"/>
<evidence type="ECO:0000256" key="6">
    <source>
        <dbReference type="ARBA" id="ARBA00023136"/>
    </source>
</evidence>
<dbReference type="AlphaFoldDB" id="A0A7K3WUD4"/>
<dbReference type="InterPro" id="IPR035952">
    <property type="entry name" value="Rhomboid-like_sf"/>
</dbReference>
<evidence type="ECO:0000256" key="7">
    <source>
        <dbReference type="SAM" id="Phobius"/>
    </source>
</evidence>
<dbReference type="InterPro" id="IPR050925">
    <property type="entry name" value="Rhomboid_protease_S54"/>
</dbReference>
<dbReference type="GO" id="GO:0004252">
    <property type="term" value="F:serine-type endopeptidase activity"/>
    <property type="evidence" value="ECO:0007669"/>
    <property type="project" value="InterPro"/>
</dbReference>
<evidence type="ECO:0000256" key="5">
    <source>
        <dbReference type="ARBA" id="ARBA00022989"/>
    </source>
</evidence>